<sequence>MARKSKRESDDRRFDDREYRRDPYYRDDYRRQSRGNYRGEENRGYQQEEYRRDYGRQYDRRYEQGYRQDGYGRDGGYRQGYPGGGYDDRYYEQDDRRKRAAKKKKRKRITFIIEILILVLLAAGMFVAAKVGKIKRADVSKGDIVINDNVNLKGYTNIALFGVDSREGSLDKEAHSDTILIASINNKTKDVKLVSVYRDTYLDNTNGEYRKATECYYFGGPSRAISMLNKNLDLDITDFVTVDFTAVADVVDALGGIDIDVQEDEIVHLNNYQVEGSQVTGKEIVPVEYAGLQTLNGLQALSYCRIRYTEGSDFKRTERQRTVLQKILEKAKSADLLTLNNLIDNVAGNMMTSLGNTELLSLAKDVSSYNLTDQTGFPFNLTAANLQAGDCVVAVDLADNVRQLHQWLFDDSSYEPSDSVQEISWQIINDTGIQ</sequence>
<proteinExistence type="inferred from homology"/>
<dbReference type="Gene3D" id="3.40.630.190">
    <property type="entry name" value="LCP protein"/>
    <property type="match status" value="1"/>
</dbReference>
<feature type="region of interest" description="Disordered" evidence="2">
    <location>
        <begin position="1"/>
        <end position="92"/>
    </location>
</feature>
<dbReference type="InterPro" id="IPR050922">
    <property type="entry name" value="LytR/CpsA/Psr_CW_biosynth"/>
</dbReference>
<dbReference type="PANTHER" id="PTHR33392">
    <property type="entry name" value="POLYISOPRENYL-TEICHOIC ACID--PEPTIDOGLYCAN TEICHOIC ACID TRANSFERASE TAGU"/>
    <property type="match status" value="1"/>
</dbReference>
<organism evidence="5 6">
    <name type="scientific">Hominisplanchenecus faecis</name>
    <dbReference type="NCBI Taxonomy" id="2885351"/>
    <lineage>
        <taxon>Bacteria</taxon>
        <taxon>Bacillati</taxon>
        <taxon>Bacillota</taxon>
        <taxon>Clostridia</taxon>
        <taxon>Lachnospirales</taxon>
        <taxon>Lachnospiraceae</taxon>
        <taxon>Hominisplanchenecus</taxon>
    </lineage>
</organism>
<evidence type="ECO:0000313" key="5">
    <source>
        <dbReference type="EMBL" id="MCC2150319.1"/>
    </source>
</evidence>
<evidence type="ECO:0000256" key="2">
    <source>
        <dbReference type="SAM" id="MobiDB-lite"/>
    </source>
</evidence>
<feature type="transmembrane region" description="Helical" evidence="3">
    <location>
        <begin position="109"/>
        <end position="129"/>
    </location>
</feature>
<comment type="similarity">
    <text evidence="1">Belongs to the LytR/CpsA/Psr (LCP) family.</text>
</comment>
<keyword evidence="6" id="KW-1185">Reference proteome</keyword>
<dbReference type="Proteomes" id="UP001299235">
    <property type="component" value="Unassembled WGS sequence"/>
</dbReference>
<evidence type="ECO:0000313" key="6">
    <source>
        <dbReference type="Proteomes" id="UP001299235"/>
    </source>
</evidence>
<keyword evidence="3" id="KW-0812">Transmembrane</keyword>
<name>A0ABS8F1R9_9FIRM</name>
<dbReference type="RefSeq" id="WP_248836048.1">
    <property type="nucleotide sequence ID" value="NZ_JAJEQE010000070.1"/>
</dbReference>
<gene>
    <name evidence="5" type="ORF">LKD42_13895</name>
</gene>
<dbReference type="PANTHER" id="PTHR33392:SF6">
    <property type="entry name" value="POLYISOPRENYL-TEICHOIC ACID--PEPTIDOGLYCAN TEICHOIC ACID TRANSFERASE TAGU"/>
    <property type="match status" value="1"/>
</dbReference>
<dbReference type="InterPro" id="IPR004474">
    <property type="entry name" value="LytR_CpsA_psr"/>
</dbReference>
<dbReference type="Pfam" id="PF03816">
    <property type="entry name" value="LytR_cpsA_psr"/>
    <property type="match status" value="1"/>
</dbReference>
<feature type="compositionally biased region" description="Basic and acidic residues" evidence="2">
    <location>
        <begin position="7"/>
        <end position="76"/>
    </location>
</feature>
<protein>
    <submittedName>
        <fullName evidence="5">LCP family protein</fullName>
    </submittedName>
</protein>
<dbReference type="NCBIfam" id="TIGR00350">
    <property type="entry name" value="lytR_cpsA_psr"/>
    <property type="match status" value="1"/>
</dbReference>
<dbReference type="EMBL" id="JAJEQE010000070">
    <property type="protein sequence ID" value="MCC2150319.1"/>
    <property type="molecule type" value="Genomic_DNA"/>
</dbReference>
<comment type="caution">
    <text evidence="5">The sequence shown here is derived from an EMBL/GenBank/DDBJ whole genome shotgun (WGS) entry which is preliminary data.</text>
</comment>
<feature type="domain" description="Cell envelope-related transcriptional attenuator" evidence="4">
    <location>
        <begin position="175"/>
        <end position="332"/>
    </location>
</feature>
<accession>A0ABS8F1R9</accession>
<evidence type="ECO:0000256" key="1">
    <source>
        <dbReference type="ARBA" id="ARBA00006068"/>
    </source>
</evidence>
<keyword evidence="3" id="KW-1133">Transmembrane helix</keyword>
<reference evidence="5 6" key="1">
    <citation type="submission" date="2021-10" db="EMBL/GenBank/DDBJ databases">
        <title>Anaerobic single-cell dispensing facilitates the cultivation of human gut bacteria.</title>
        <authorList>
            <person name="Afrizal A."/>
        </authorList>
    </citation>
    <scope>NUCLEOTIDE SEQUENCE [LARGE SCALE GENOMIC DNA]</scope>
    <source>
        <strain evidence="5 6">CLA-AA-H246</strain>
    </source>
</reference>
<evidence type="ECO:0000256" key="3">
    <source>
        <dbReference type="SAM" id="Phobius"/>
    </source>
</evidence>
<keyword evidence="3" id="KW-0472">Membrane</keyword>
<evidence type="ECO:0000259" key="4">
    <source>
        <dbReference type="Pfam" id="PF03816"/>
    </source>
</evidence>